<accession>A0A834WHZ5</accession>
<dbReference type="CDD" id="cd09880">
    <property type="entry name" value="PIN_Smg5-6-like"/>
    <property type="match status" value="1"/>
</dbReference>
<feature type="domain" description="FHA" evidence="2">
    <location>
        <begin position="54"/>
        <end position="105"/>
    </location>
</feature>
<dbReference type="InterPro" id="IPR000253">
    <property type="entry name" value="FHA_dom"/>
</dbReference>
<dbReference type="EMBL" id="JAAIUW010000008">
    <property type="protein sequence ID" value="KAF7820056.1"/>
    <property type="molecule type" value="Genomic_DNA"/>
</dbReference>
<keyword evidence="4" id="KW-1185">Reference proteome</keyword>
<dbReference type="Pfam" id="PF13638">
    <property type="entry name" value="PIN_4"/>
    <property type="match status" value="1"/>
</dbReference>
<dbReference type="SUPFAM" id="SSF49879">
    <property type="entry name" value="SMAD/FHA domain"/>
    <property type="match status" value="1"/>
</dbReference>
<feature type="region of interest" description="Disordered" evidence="1">
    <location>
        <begin position="765"/>
        <end position="784"/>
    </location>
</feature>
<feature type="region of interest" description="Disordered" evidence="1">
    <location>
        <begin position="678"/>
        <end position="718"/>
    </location>
</feature>
<dbReference type="InterPro" id="IPR008984">
    <property type="entry name" value="SMAD_FHA_dom_sf"/>
</dbReference>
<name>A0A834WHZ5_9FABA</name>
<proteinExistence type="predicted"/>
<dbReference type="AlphaFoldDB" id="A0A834WHZ5"/>
<reference evidence="3" key="1">
    <citation type="submission" date="2020-09" db="EMBL/GenBank/DDBJ databases">
        <title>Genome-Enabled Discovery of Anthraquinone Biosynthesis in Senna tora.</title>
        <authorList>
            <person name="Kang S.-H."/>
            <person name="Pandey R.P."/>
            <person name="Lee C.-M."/>
            <person name="Sim J.-S."/>
            <person name="Jeong J.-T."/>
            <person name="Choi B.-S."/>
            <person name="Jung M."/>
            <person name="Ginzburg D."/>
            <person name="Zhao K."/>
            <person name="Won S.Y."/>
            <person name="Oh T.-J."/>
            <person name="Yu Y."/>
            <person name="Kim N.-H."/>
            <person name="Lee O.R."/>
            <person name="Lee T.-H."/>
            <person name="Bashyal P."/>
            <person name="Kim T.-S."/>
            <person name="Lee W.-H."/>
            <person name="Kawkins C."/>
            <person name="Kim C.-K."/>
            <person name="Kim J.S."/>
            <person name="Ahn B.O."/>
            <person name="Rhee S.Y."/>
            <person name="Sohng J.K."/>
        </authorList>
    </citation>
    <scope>NUCLEOTIDE SEQUENCE</scope>
    <source>
        <tissue evidence="3">Leaf</tissue>
    </source>
</reference>
<dbReference type="CDD" id="cd22691">
    <property type="entry name" value="FHA_PS1-like"/>
    <property type="match status" value="1"/>
</dbReference>
<evidence type="ECO:0000313" key="3">
    <source>
        <dbReference type="EMBL" id="KAF7820056.1"/>
    </source>
</evidence>
<dbReference type="Pfam" id="PF00498">
    <property type="entry name" value="FHA"/>
    <property type="match status" value="1"/>
</dbReference>
<dbReference type="InterPro" id="IPR002716">
    <property type="entry name" value="PIN_dom"/>
</dbReference>
<comment type="caution">
    <text evidence="3">The sequence shown here is derived from an EMBL/GenBank/DDBJ whole genome shotgun (WGS) entry which is preliminary data.</text>
</comment>
<evidence type="ECO:0000256" key="1">
    <source>
        <dbReference type="SAM" id="MobiDB-lite"/>
    </source>
</evidence>
<gene>
    <name evidence="3" type="ORF">G2W53_025511</name>
</gene>
<dbReference type="PANTHER" id="PTHR22593:SF8">
    <property type="entry name" value="FHA DOMAIN-CONTAINING PROTEIN PS1"/>
    <property type="match status" value="1"/>
</dbReference>
<feature type="compositionally biased region" description="Basic and acidic residues" evidence="1">
    <location>
        <begin position="694"/>
        <end position="708"/>
    </location>
</feature>
<dbReference type="OrthoDB" id="444265at2759"/>
<dbReference type="Proteomes" id="UP000634136">
    <property type="component" value="Unassembled WGS sequence"/>
</dbReference>
<dbReference type="PANTHER" id="PTHR22593">
    <property type="entry name" value="TRANSMEMBRANE PROTEIN 18"/>
    <property type="match status" value="1"/>
</dbReference>
<feature type="region of interest" description="Disordered" evidence="1">
    <location>
        <begin position="557"/>
        <end position="588"/>
    </location>
</feature>
<evidence type="ECO:0000259" key="2">
    <source>
        <dbReference type="PROSITE" id="PS50006"/>
    </source>
</evidence>
<organism evidence="3 4">
    <name type="scientific">Senna tora</name>
    <dbReference type="NCBI Taxonomy" id="362788"/>
    <lineage>
        <taxon>Eukaryota</taxon>
        <taxon>Viridiplantae</taxon>
        <taxon>Streptophyta</taxon>
        <taxon>Embryophyta</taxon>
        <taxon>Tracheophyta</taxon>
        <taxon>Spermatophyta</taxon>
        <taxon>Magnoliopsida</taxon>
        <taxon>eudicotyledons</taxon>
        <taxon>Gunneridae</taxon>
        <taxon>Pentapetalae</taxon>
        <taxon>rosids</taxon>
        <taxon>fabids</taxon>
        <taxon>Fabales</taxon>
        <taxon>Fabaceae</taxon>
        <taxon>Caesalpinioideae</taxon>
        <taxon>Cassia clade</taxon>
        <taxon>Senna</taxon>
    </lineage>
</organism>
<protein>
    <submittedName>
        <fullName evidence="3">FHA domain-containing protein PS1</fullName>
    </submittedName>
</protein>
<dbReference type="PROSITE" id="PS50006">
    <property type="entry name" value="FHA_DOMAIN"/>
    <property type="match status" value="1"/>
</dbReference>
<dbReference type="Gene3D" id="2.60.200.20">
    <property type="match status" value="1"/>
</dbReference>
<sequence length="1106" mass="124749">MGDNNQQPLPEEDDGEMKIPVFTVLKNGAVLKNIFIVNKSPEPQSLLSDHDDVLIVGRHPDCNIMLTHPSISRFHLQIHSNASSQKLSVLDLSSVHGTWVSERRIQPGVSVELKEGDTLRIGGSSRVYRLHWIPISRAYDLENPFVSELGVAVQAEKREEDDAVPQEEKEIVLQNENSYSVHNEEVKSVDSTLESINCPDEDLELIVKKEIPSAPSMPEDITSFYCDEEGNCPSKGDHQEGNFGIETSNLHTDAEIEKKVCDIELQVPSPPHVESELGCDNLNASFHDPEEISTFSVNLGSLFHVEEEFKACPEVMVPRETNILSTLGEYLRESICFPVVEAVQGTTMQQFQDVQQNAPPDAFTSQLPPFKQMTISEKHWTDMLTNLDPASFGITGAAGLAEMPKETGAENLITDKMSLPVEEATVDTEFQQVKIIEEVFLDSLSDGEKQNKCCQEQSKFLLNQNASSCHEQGNSMDGIDQDIGNECPGSISLISLPAESLNTPLLGESILEITNKKKNLVVAGCSEKKNSTSSKIWSRRDKENFSPNTLQLQFLKKKNKQEEIKHSKSRKRSHNLKNSNNYPNGIPISAKENWTLKVTQEQKLERRPFGSHNKFEQDISDMSNQNDITNKVIPEDLLSDLDEEEEEIYTPDKENFSPNTLHLQLLKKKGKVEEIKHFKSQQRAHNSKVAQAQKSDRRPFGSHNKLEQDINDMSNQEDITNKTISKNLFCDLDEEEEIYTPDKENFSPNTLQLQLLKKNGKLEEIEHSKSRRSHNSSANFSSKIYPDENNIPISVAEEQKLNSRPFGSHIELEQEKDIMDQVNGLQRLPFQSLLVNSGGKCRAETSRSVSAVKHINASNPSRISERSWNMVVDTASLLNKDSRKALLLLQGLKGTRLIIPRMVIKELDTMKRQFSFFRRTSEASMALEWIEECMVNTKWWIQVQSSMEDGRSMAPTPPATPQTQFSEEGWTSLLSSHKSSTEIVSPTAEDHILDCALLYRRKQSDGQLVLLSNDATLKIKSMAEGLLCESVEEFRGSLVNPFSERFLWTSSSPRGLTWSLQDDVVLREKYCRSPLRKSSKGEGARAIGIGGVRRFFRSRDEENDDY</sequence>
<dbReference type="Gene3D" id="3.40.50.1010">
    <property type="entry name" value="5'-nuclease"/>
    <property type="match status" value="1"/>
</dbReference>
<dbReference type="GO" id="GO:0031965">
    <property type="term" value="C:nuclear membrane"/>
    <property type="evidence" value="ECO:0007669"/>
    <property type="project" value="TreeGrafter"/>
</dbReference>
<evidence type="ECO:0000313" key="4">
    <source>
        <dbReference type="Proteomes" id="UP000634136"/>
    </source>
</evidence>
<dbReference type="SMART" id="SM00240">
    <property type="entry name" value="FHA"/>
    <property type="match status" value="1"/>
</dbReference>